<dbReference type="PANTHER" id="PTHR23170">
    <property type="entry name" value="NY-REN-58 ANTIGEN"/>
    <property type="match status" value="1"/>
</dbReference>
<dbReference type="Proteomes" id="UP001642540">
    <property type="component" value="Unassembled WGS sequence"/>
</dbReference>
<organism evidence="7 8">
    <name type="scientific">Orchesella dallaii</name>
    <dbReference type="NCBI Taxonomy" id="48710"/>
    <lineage>
        <taxon>Eukaryota</taxon>
        <taxon>Metazoa</taxon>
        <taxon>Ecdysozoa</taxon>
        <taxon>Arthropoda</taxon>
        <taxon>Hexapoda</taxon>
        <taxon>Collembola</taxon>
        <taxon>Entomobryomorpha</taxon>
        <taxon>Entomobryoidea</taxon>
        <taxon>Orchesellidae</taxon>
        <taxon>Orchesellinae</taxon>
        <taxon>Orchesella</taxon>
    </lineage>
</organism>
<feature type="compositionally biased region" description="Basic and acidic residues" evidence="6">
    <location>
        <begin position="636"/>
        <end position="653"/>
    </location>
</feature>
<reference evidence="7 8" key="1">
    <citation type="submission" date="2024-08" db="EMBL/GenBank/DDBJ databases">
        <authorList>
            <person name="Cucini C."/>
            <person name="Frati F."/>
        </authorList>
    </citation>
    <scope>NUCLEOTIDE SEQUENCE [LARGE SCALE GENOMIC DNA]</scope>
</reference>
<gene>
    <name evidence="7" type="ORF">ODALV1_LOCUS29104</name>
</gene>
<dbReference type="InterPro" id="IPR052116">
    <property type="entry name" value="Centro_Cilium_Assembly"/>
</dbReference>
<dbReference type="SUPFAM" id="SSF52047">
    <property type="entry name" value="RNI-like"/>
    <property type="match status" value="1"/>
</dbReference>
<protein>
    <recommendedName>
        <fullName evidence="9">Leucine-rich repeat-containing protein 45</fullName>
    </recommendedName>
</protein>
<keyword evidence="8" id="KW-1185">Reference proteome</keyword>
<dbReference type="SMART" id="SM00368">
    <property type="entry name" value="LRR_RI"/>
    <property type="match status" value="4"/>
</dbReference>
<keyword evidence="2" id="KW-0963">Cytoplasm</keyword>
<keyword evidence="4" id="KW-0206">Cytoskeleton</keyword>
<dbReference type="EMBL" id="CAXLJM020000148">
    <property type="protein sequence ID" value="CAL8142614.1"/>
    <property type="molecule type" value="Genomic_DNA"/>
</dbReference>
<evidence type="ECO:0000256" key="1">
    <source>
        <dbReference type="ARBA" id="ARBA00004300"/>
    </source>
</evidence>
<evidence type="ECO:0000256" key="6">
    <source>
        <dbReference type="SAM" id="MobiDB-lite"/>
    </source>
</evidence>
<feature type="region of interest" description="Disordered" evidence="6">
    <location>
        <begin position="1"/>
        <end position="44"/>
    </location>
</feature>
<keyword evidence="3 5" id="KW-0175">Coiled coil</keyword>
<feature type="coiled-coil region" evidence="5">
    <location>
        <begin position="316"/>
        <end position="393"/>
    </location>
</feature>
<evidence type="ECO:0000256" key="2">
    <source>
        <dbReference type="ARBA" id="ARBA00022490"/>
    </source>
</evidence>
<evidence type="ECO:0000256" key="3">
    <source>
        <dbReference type="ARBA" id="ARBA00023054"/>
    </source>
</evidence>
<evidence type="ECO:0000313" key="8">
    <source>
        <dbReference type="Proteomes" id="UP001642540"/>
    </source>
</evidence>
<feature type="compositionally biased region" description="Polar residues" evidence="6">
    <location>
        <begin position="613"/>
        <end position="635"/>
    </location>
</feature>
<name>A0ABP1S2Q4_9HEXA</name>
<feature type="compositionally biased region" description="Basic and acidic residues" evidence="6">
    <location>
        <begin position="745"/>
        <end position="764"/>
    </location>
</feature>
<evidence type="ECO:0000313" key="7">
    <source>
        <dbReference type="EMBL" id="CAL8142614.1"/>
    </source>
</evidence>
<feature type="compositionally biased region" description="Basic residues" evidence="6">
    <location>
        <begin position="1"/>
        <end position="20"/>
    </location>
</feature>
<comment type="caution">
    <text evidence="7">The sequence shown here is derived from an EMBL/GenBank/DDBJ whole genome shotgun (WGS) entry which is preliminary data.</text>
</comment>
<dbReference type="PROSITE" id="PS51450">
    <property type="entry name" value="LRR"/>
    <property type="match status" value="1"/>
</dbReference>
<evidence type="ECO:0000256" key="4">
    <source>
        <dbReference type="ARBA" id="ARBA00023212"/>
    </source>
</evidence>
<feature type="region of interest" description="Disordered" evidence="6">
    <location>
        <begin position="613"/>
        <end position="653"/>
    </location>
</feature>
<evidence type="ECO:0008006" key="9">
    <source>
        <dbReference type="Google" id="ProtNLM"/>
    </source>
</evidence>
<feature type="region of interest" description="Disordered" evidence="6">
    <location>
        <begin position="731"/>
        <end position="764"/>
    </location>
</feature>
<dbReference type="InterPro" id="IPR032675">
    <property type="entry name" value="LRR_dom_sf"/>
</dbReference>
<accession>A0ABP1S2Q4</accession>
<dbReference type="Pfam" id="PF13516">
    <property type="entry name" value="LRR_6"/>
    <property type="match status" value="2"/>
</dbReference>
<dbReference type="Gene3D" id="3.80.10.10">
    <property type="entry name" value="Ribonuclease Inhibitor"/>
    <property type="match status" value="2"/>
</dbReference>
<proteinExistence type="predicted"/>
<evidence type="ECO:0000256" key="5">
    <source>
        <dbReference type="SAM" id="Coils"/>
    </source>
</evidence>
<comment type="subcellular location">
    <subcellularLocation>
        <location evidence="1">Cytoplasm</location>
        <location evidence="1">Cytoskeleton</location>
        <location evidence="1">Microtubule organizing center</location>
        <location evidence="1">Centrosome</location>
    </subcellularLocation>
</comment>
<sequence>MSTGSRKPKITNKAKSKSSIKVKGSSPPSLSQEGDDSNDSLSDFLITKPKSGNMNLKKEYTRYCKLYSSEPLEFVSAPLEQATMCQASGNSDIGGVNIDLKGRGLRGVDCIALGKILASNASIHHLNLSDCLLLPQGFQALLDGVSKNTHLDVLELRGNNIQFANMLEPLGTMLKVNSNLKSLIMEWNQIGCIKDAFQVFCDGLSINSGLEYLDLRNNQISDECAIELATALKHNKIMRDLDLRWNSIGVKGARAFYDLLNINSTLTQVQLGGNFVPEEIVQHIDQILKHRNKQEEIVKDYSTRTTLLTRQLAKTEEEYQNEIKNIMSMFDSEEKEYRRVIEENQNQINRLSQERQEEIEKNNALRTDVNGLRKQLSDSLEEVETLKNSLSQKDDRLSELASSFKAQTGNLENSFEAKTQELQVLTDVLSQEKTSLLMKLKTTEAELQLKVGEVGQLKDTITALNTTSQQLQQQFDERLRQAKESWTGFQTEVESAERKEIQRLESQMKDMNVSLMEHLKVLENKKADAEEEVRRMKMILVTSKSETEEALTKLRAELSEEHNSTVKHHMEQITKLRQDNERLEIEVNRLESQTHKMEIENGKLSRQNDHLKQQLSQANEELSEAHASSQTVVTRTKTELKDTTERLSKEEETNRLLRTQLHDLQQQVATLSVKVSKLTQEKQADMDFWKLQIQRREDELHRLKSEDMRRAALLHEAFSVYMRSTAAATGLPIPCGDSANPKSKSVPEKKQKSARQHSEKAKEN</sequence>
<dbReference type="InterPro" id="IPR001611">
    <property type="entry name" value="Leu-rich_rpt"/>
</dbReference>
<dbReference type="PANTHER" id="PTHR23170:SF3">
    <property type="entry name" value="LEUCINE-RICH REPEAT-CONTAINING PROTEIN 45"/>
    <property type="match status" value="1"/>
</dbReference>